<evidence type="ECO:0000313" key="3">
    <source>
        <dbReference type="Proteomes" id="UP000037136"/>
    </source>
</evidence>
<dbReference type="STRING" id="268505.A0A2A9P817"/>
<accession>A0A2A9P817</accession>
<dbReference type="Gene3D" id="2.70.50.70">
    <property type="match status" value="1"/>
</dbReference>
<feature type="compositionally biased region" description="Pro residues" evidence="1">
    <location>
        <begin position="317"/>
        <end position="336"/>
    </location>
</feature>
<sequence>MFSRLLCHARVSVPNGHVQRPSVRFPTVFCGPYIPSCQTLQPAESLIVWNGEEHRPLGNPVFLDILGHIDITFEMMLKAITVAGLAATGSAHIMISNPVPFGKSSLTNSPLANDGSDFPCKQRSGVYDADGASNVYKQGSTQQLEFRGSAVHGGGSCQVSMTTDLKPTKNSVWKVIKSIEGGCPAKNQGGNMGGGAGADTPYKYDYTIPTELAAGNYTLAWTWFNKIGNREMYMNCAPVSVTGSGGSQGYLESLPDMFVANVGKGCGTESGKDVQFPNPGKDVDRFNGATSAFAPPTGSCPTGNSGGGGNQGGGSYQPPPTAKPSPPAEKPSPPAEKPSYKPEPSSEAAPSSSYETSVGAPSYAAPQPTAATTSAAYEASVPGAVFATVSDSPSAPSQAAAPTPEAPAAPGNGTAPSEGHAAGTACSPEGTWNCLGKSFQRCASGQWSVVQNMAAGTACTPGESAELKMSAANVRRSMRGGFRYYAA</sequence>
<feature type="region of interest" description="Disordered" evidence="1">
    <location>
        <begin position="389"/>
        <end position="425"/>
    </location>
</feature>
<evidence type="ECO:0000256" key="1">
    <source>
        <dbReference type="SAM" id="MobiDB-lite"/>
    </source>
</evidence>
<protein>
    <recommendedName>
        <fullName evidence="4">Chitin-binding type-4 domain-containing protein</fullName>
    </recommendedName>
</protein>
<dbReference type="OrthoDB" id="2342176at2759"/>
<dbReference type="Proteomes" id="UP000037136">
    <property type="component" value="Unassembled WGS sequence"/>
</dbReference>
<feature type="compositionally biased region" description="Low complexity" evidence="1">
    <location>
        <begin position="392"/>
        <end position="417"/>
    </location>
</feature>
<reference evidence="2 3" key="1">
    <citation type="journal article" date="2015" name="BMC Genomics">
        <title>Gene expression during zombie ant biting behavior reflects the complexity underlying fungal parasitic behavioral manipulation.</title>
        <authorList>
            <person name="de Bekker C."/>
            <person name="Ohm R.A."/>
            <person name="Loreto R.G."/>
            <person name="Sebastian A."/>
            <person name="Albert I."/>
            <person name="Merrow M."/>
            <person name="Brachmann A."/>
            <person name="Hughes D.P."/>
        </authorList>
    </citation>
    <scope>NUCLEOTIDE SEQUENCE [LARGE SCALE GENOMIC DNA]</scope>
    <source>
        <strain evidence="2 3">SC16a</strain>
    </source>
</reference>
<feature type="compositionally biased region" description="Low complexity" evidence="1">
    <location>
        <begin position="342"/>
        <end position="367"/>
    </location>
</feature>
<dbReference type="PANTHER" id="PTHR36182">
    <property type="entry name" value="PROTEIN, PUTATIVE (AFU_ORTHOLOGUE AFUA_6G10930)-RELATED"/>
    <property type="match status" value="1"/>
</dbReference>
<proteinExistence type="predicted"/>
<dbReference type="AlphaFoldDB" id="A0A2A9P817"/>
<keyword evidence="3" id="KW-1185">Reference proteome</keyword>
<feature type="compositionally biased region" description="Gly residues" evidence="1">
    <location>
        <begin position="304"/>
        <end position="315"/>
    </location>
</feature>
<dbReference type="EMBL" id="LAZP02000406">
    <property type="protein sequence ID" value="PFH57458.1"/>
    <property type="molecule type" value="Genomic_DNA"/>
</dbReference>
<evidence type="ECO:0000313" key="2">
    <source>
        <dbReference type="EMBL" id="PFH57458.1"/>
    </source>
</evidence>
<name>A0A2A9P817_OPHUN</name>
<comment type="caution">
    <text evidence="2">The sequence shown here is derived from an EMBL/GenBank/DDBJ whole genome shotgun (WGS) entry which is preliminary data.</text>
</comment>
<dbReference type="PANTHER" id="PTHR36182:SF2">
    <property type="entry name" value="LYTIC POLYSACCHARIDE MONOOXYGENASE"/>
    <property type="match status" value="1"/>
</dbReference>
<reference evidence="2 3" key="2">
    <citation type="journal article" date="2017" name="Sci. Rep.">
        <title>Ant-infecting Ophiocordyceps genomes reveal a high diversity of potential behavioral manipulation genes and a possible major role for enterotoxins.</title>
        <authorList>
            <person name="de Bekker C."/>
            <person name="Ohm R.A."/>
            <person name="Evans H.C."/>
            <person name="Brachmann A."/>
            <person name="Hughes D.P."/>
        </authorList>
    </citation>
    <scope>NUCLEOTIDE SEQUENCE [LARGE SCALE GENOMIC DNA]</scope>
    <source>
        <strain evidence="2 3">SC16a</strain>
    </source>
</reference>
<feature type="region of interest" description="Disordered" evidence="1">
    <location>
        <begin position="269"/>
        <end position="367"/>
    </location>
</feature>
<evidence type="ECO:0008006" key="4">
    <source>
        <dbReference type="Google" id="ProtNLM"/>
    </source>
</evidence>
<organism evidence="2 3">
    <name type="scientific">Ophiocordyceps unilateralis</name>
    <name type="common">Zombie-ant fungus</name>
    <name type="synonym">Torrubia unilateralis</name>
    <dbReference type="NCBI Taxonomy" id="268505"/>
    <lineage>
        <taxon>Eukaryota</taxon>
        <taxon>Fungi</taxon>
        <taxon>Dikarya</taxon>
        <taxon>Ascomycota</taxon>
        <taxon>Pezizomycotina</taxon>
        <taxon>Sordariomycetes</taxon>
        <taxon>Hypocreomycetidae</taxon>
        <taxon>Hypocreales</taxon>
        <taxon>Ophiocordycipitaceae</taxon>
        <taxon>Ophiocordyceps</taxon>
    </lineage>
</organism>
<gene>
    <name evidence="2" type="ORF">XA68_15032</name>
</gene>